<feature type="compositionally biased region" description="Low complexity" evidence="1">
    <location>
        <begin position="9"/>
        <end position="20"/>
    </location>
</feature>
<keyword evidence="3" id="KW-1185">Reference proteome</keyword>
<sequence>MPRPSQNRYSSDSWNSSNYDGTEDLDAEWSLEQTRLLSRTLDALPGHLLTPFNGPVPPSNLLDKIARGVSDAKGPVDWPHSLRATRAKIVELARARAKETINDGASDTIAEEEGSDTDEQKQAARVAPKRPLYRQSSMDFMQAEARNWADNDNISLLSHRLQNADRIISTPSFQPYAAPSSRSTSPYRSHGGQAFFPSTPSSTTLNSNHSSSRIPRLRRSMSDVSNSSESYIMPVDPRMQRIKRTESFAGSMGYGHGQGLKRAPSFGAVSKRSSGAMSLSGRDSDATSSDEEEKLRSVKAKKARMKTASPTTPPTSPVKSPEISRSQRKPHKSSPAKTTRSSKDTPTRRSTKVRANLQRNPSILGPELPQLNLEPPTPMRRTPRADHAMRRASPRSPDAAPVESTITATPASSKSLRRPKGNKLPQPPVSRKISFGSPASAAGEGGSQGHGLGSAFQMI</sequence>
<feature type="region of interest" description="Disordered" evidence="1">
    <location>
        <begin position="172"/>
        <end position="231"/>
    </location>
</feature>
<evidence type="ECO:0000313" key="2">
    <source>
        <dbReference type="EMBL" id="KZT73006.1"/>
    </source>
</evidence>
<evidence type="ECO:0000313" key="3">
    <source>
        <dbReference type="Proteomes" id="UP000076727"/>
    </source>
</evidence>
<dbReference type="AlphaFoldDB" id="A0A165T6S1"/>
<dbReference type="STRING" id="1314783.A0A165T6S1"/>
<protein>
    <submittedName>
        <fullName evidence="2">Uncharacterized protein</fullName>
    </submittedName>
</protein>
<feature type="region of interest" description="Disordered" evidence="1">
    <location>
        <begin position="1"/>
        <end position="22"/>
    </location>
</feature>
<proteinExistence type="predicted"/>
<accession>A0A165T6S1</accession>
<feature type="region of interest" description="Disordered" evidence="1">
    <location>
        <begin position="249"/>
        <end position="459"/>
    </location>
</feature>
<gene>
    <name evidence="2" type="ORF">DAEQUDRAFT_762373</name>
</gene>
<dbReference type="EMBL" id="KV429038">
    <property type="protein sequence ID" value="KZT73006.1"/>
    <property type="molecule type" value="Genomic_DNA"/>
</dbReference>
<feature type="region of interest" description="Disordered" evidence="1">
    <location>
        <begin position="103"/>
        <end position="130"/>
    </location>
</feature>
<name>A0A165T6S1_9APHY</name>
<evidence type="ECO:0000256" key="1">
    <source>
        <dbReference type="SAM" id="MobiDB-lite"/>
    </source>
</evidence>
<feature type="compositionally biased region" description="Polar residues" evidence="1">
    <location>
        <begin position="404"/>
        <end position="414"/>
    </location>
</feature>
<feature type="compositionally biased region" description="Low complexity" evidence="1">
    <location>
        <begin position="197"/>
        <end position="212"/>
    </location>
</feature>
<dbReference type="OrthoDB" id="433738at2759"/>
<organism evidence="2 3">
    <name type="scientific">Daedalea quercina L-15889</name>
    <dbReference type="NCBI Taxonomy" id="1314783"/>
    <lineage>
        <taxon>Eukaryota</taxon>
        <taxon>Fungi</taxon>
        <taxon>Dikarya</taxon>
        <taxon>Basidiomycota</taxon>
        <taxon>Agaricomycotina</taxon>
        <taxon>Agaricomycetes</taxon>
        <taxon>Polyporales</taxon>
        <taxon>Fomitopsis</taxon>
    </lineage>
</organism>
<dbReference type="Proteomes" id="UP000076727">
    <property type="component" value="Unassembled WGS sequence"/>
</dbReference>
<reference evidence="2 3" key="1">
    <citation type="journal article" date="2016" name="Mol. Biol. Evol.">
        <title>Comparative Genomics of Early-Diverging Mushroom-Forming Fungi Provides Insights into the Origins of Lignocellulose Decay Capabilities.</title>
        <authorList>
            <person name="Nagy L.G."/>
            <person name="Riley R."/>
            <person name="Tritt A."/>
            <person name="Adam C."/>
            <person name="Daum C."/>
            <person name="Floudas D."/>
            <person name="Sun H."/>
            <person name="Yadav J.S."/>
            <person name="Pangilinan J."/>
            <person name="Larsson K.H."/>
            <person name="Matsuura K."/>
            <person name="Barry K."/>
            <person name="Labutti K."/>
            <person name="Kuo R."/>
            <person name="Ohm R.A."/>
            <person name="Bhattacharya S.S."/>
            <person name="Shirouzu T."/>
            <person name="Yoshinaga Y."/>
            <person name="Martin F.M."/>
            <person name="Grigoriev I.V."/>
            <person name="Hibbett D.S."/>
        </authorList>
    </citation>
    <scope>NUCLEOTIDE SEQUENCE [LARGE SCALE GENOMIC DNA]</scope>
    <source>
        <strain evidence="2 3">L-15889</strain>
    </source>
</reference>
<feature type="compositionally biased region" description="Gly residues" evidence="1">
    <location>
        <begin position="443"/>
        <end position="452"/>
    </location>
</feature>